<feature type="compositionally biased region" description="Basic and acidic residues" evidence="1">
    <location>
        <begin position="1"/>
        <end position="19"/>
    </location>
</feature>
<gene>
    <name evidence="2" type="ORF">PAL_GLEAN10017770</name>
</gene>
<dbReference type="InParanoid" id="L5KZL1"/>
<keyword evidence="3" id="KW-1185">Reference proteome</keyword>
<dbReference type="Proteomes" id="UP000010552">
    <property type="component" value="Unassembled WGS sequence"/>
</dbReference>
<accession>L5KZL1</accession>
<proteinExistence type="predicted"/>
<dbReference type="EMBL" id="KB030474">
    <property type="protein sequence ID" value="ELK16253.1"/>
    <property type="molecule type" value="Genomic_DNA"/>
</dbReference>
<protein>
    <submittedName>
        <fullName evidence="2">Uncharacterized protein</fullName>
    </submittedName>
</protein>
<evidence type="ECO:0000313" key="3">
    <source>
        <dbReference type="Proteomes" id="UP000010552"/>
    </source>
</evidence>
<organism evidence="2 3">
    <name type="scientific">Pteropus alecto</name>
    <name type="common">Black flying fox</name>
    <dbReference type="NCBI Taxonomy" id="9402"/>
    <lineage>
        <taxon>Eukaryota</taxon>
        <taxon>Metazoa</taxon>
        <taxon>Chordata</taxon>
        <taxon>Craniata</taxon>
        <taxon>Vertebrata</taxon>
        <taxon>Euteleostomi</taxon>
        <taxon>Mammalia</taxon>
        <taxon>Eutheria</taxon>
        <taxon>Laurasiatheria</taxon>
        <taxon>Chiroptera</taxon>
        <taxon>Yinpterochiroptera</taxon>
        <taxon>Pteropodoidea</taxon>
        <taxon>Pteropodidae</taxon>
        <taxon>Pteropodinae</taxon>
        <taxon>Pteropus</taxon>
    </lineage>
</organism>
<dbReference type="AlphaFoldDB" id="L5KZL1"/>
<evidence type="ECO:0000313" key="2">
    <source>
        <dbReference type="EMBL" id="ELK16253.1"/>
    </source>
</evidence>
<feature type="region of interest" description="Disordered" evidence="1">
    <location>
        <begin position="1"/>
        <end position="108"/>
    </location>
</feature>
<evidence type="ECO:0000256" key="1">
    <source>
        <dbReference type="SAM" id="MobiDB-lite"/>
    </source>
</evidence>
<name>L5KZL1_PTEAL</name>
<reference evidence="3" key="1">
    <citation type="journal article" date="2013" name="Science">
        <title>Comparative analysis of bat genomes provides insight into the evolution of flight and immunity.</title>
        <authorList>
            <person name="Zhang G."/>
            <person name="Cowled C."/>
            <person name="Shi Z."/>
            <person name="Huang Z."/>
            <person name="Bishop-Lilly K.A."/>
            <person name="Fang X."/>
            <person name="Wynne J.W."/>
            <person name="Xiong Z."/>
            <person name="Baker M.L."/>
            <person name="Zhao W."/>
            <person name="Tachedjian M."/>
            <person name="Zhu Y."/>
            <person name="Zhou P."/>
            <person name="Jiang X."/>
            <person name="Ng J."/>
            <person name="Yang L."/>
            <person name="Wu L."/>
            <person name="Xiao J."/>
            <person name="Feng Y."/>
            <person name="Chen Y."/>
            <person name="Sun X."/>
            <person name="Zhang Y."/>
            <person name="Marsh G.A."/>
            <person name="Crameri G."/>
            <person name="Broder C.C."/>
            <person name="Frey K.G."/>
            <person name="Wang L.F."/>
            <person name="Wang J."/>
        </authorList>
    </citation>
    <scope>NUCLEOTIDE SEQUENCE [LARGE SCALE GENOMIC DNA]</scope>
</reference>
<sequence>MNQKTLETRFGSRDLETGRTLRPAWPLHKRDAQVEMHHHRGGEGMGPASQESSKSPARPRSWRCPSPAEGSEETEEEQQNGGGYSYQPLDQAPEPAEAERAPAGMEKM</sequence>